<dbReference type="PANTHER" id="PTHR42784:SF1">
    <property type="entry name" value="PYRANOSE 2-OXIDASE"/>
    <property type="match status" value="1"/>
</dbReference>
<organism evidence="10 11">
    <name type="scientific">Kitasatospora purpeofusca</name>
    <dbReference type="NCBI Taxonomy" id="67352"/>
    <lineage>
        <taxon>Bacteria</taxon>
        <taxon>Bacillati</taxon>
        <taxon>Actinomycetota</taxon>
        <taxon>Actinomycetes</taxon>
        <taxon>Kitasatosporales</taxon>
        <taxon>Streptomycetaceae</taxon>
        <taxon>Kitasatospora</taxon>
    </lineage>
</organism>
<evidence type="ECO:0000256" key="2">
    <source>
        <dbReference type="ARBA" id="ARBA00010790"/>
    </source>
</evidence>
<dbReference type="Proteomes" id="UP001432222">
    <property type="component" value="Chromosome"/>
</dbReference>
<evidence type="ECO:0000259" key="8">
    <source>
        <dbReference type="Pfam" id="PF01266"/>
    </source>
</evidence>
<protein>
    <submittedName>
        <fullName evidence="10">GMC family oxidoreductase</fullName>
    </submittedName>
</protein>
<keyword evidence="11" id="KW-1185">Reference proteome</keyword>
<dbReference type="InterPro" id="IPR006076">
    <property type="entry name" value="FAD-dep_OxRdtase"/>
</dbReference>
<dbReference type="PANTHER" id="PTHR42784">
    <property type="entry name" value="PYRANOSE 2-OXIDASE"/>
    <property type="match status" value="1"/>
</dbReference>
<gene>
    <name evidence="10" type="ORF">OHA16_36535</name>
</gene>
<dbReference type="InterPro" id="IPR000172">
    <property type="entry name" value="GMC_OxRdtase_N"/>
</dbReference>
<dbReference type="InterPro" id="IPR051473">
    <property type="entry name" value="P2Ox-like"/>
</dbReference>
<feature type="domain" description="Glucose-methanol-choline oxidoreductase C-terminal" evidence="9">
    <location>
        <begin position="466"/>
        <end position="596"/>
    </location>
</feature>
<reference evidence="10" key="1">
    <citation type="submission" date="2022-10" db="EMBL/GenBank/DDBJ databases">
        <title>The complete genomes of actinobacterial strains from the NBC collection.</title>
        <authorList>
            <person name="Joergensen T.S."/>
            <person name="Alvarez Arevalo M."/>
            <person name="Sterndorff E.B."/>
            <person name="Faurdal D."/>
            <person name="Vuksanovic O."/>
            <person name="Mourched A.-S."/>
            <person name="Charusanti P."/>
            <person name="Shaw S."/>
            <person name="Blin K."/>
            <person name="Weber T."/>
        </authorList>
    </citation>
    <scope>NUCLEOTIDE SEQUENCE</scope>
    <source>
        <strain evidence="10">NBC_00222</strain>
    </source>
</reference>
<evidence type="ECO:0000256" key="1">
    <source>
        <dbReference type="ARBA" id="ARBA00001974"/>
    </source>
</evidence>
<sequence length="651" mass="69464">MSRDVARRQDGPRSDAHQQDAHRQDGPRQDAHRQDAQRHWDVIVVGAGFAGSLVAHRLGGHGHRVLVLEAGHDVPDAATTATAYLAAGGGTPTSPYPRSADAPSPDVDDLTGLPDGGFVATGHLLQHGPLPYASGYLRANGGTGVLWTGLTPRMHPEDFRTADLGHGRNWPIGYQDLEPYYRQAEHELGVAADADQQRRAVGLPIPADYAFPMRAIPATHLDRTLARALDGRTVRDPAADEGALLAVSTTPHARNGRPTGPEIPVGPLCQGAASCVPACPSGAKYTPLRTQARWAPGVRLRTDAVASRVLVDGTGRATGVEYHADGATHRVHADLVVLAAHAIENARLLLLSGLANRSDQVGRNLMDHPALLTWGLLPEPTGPYRGPGSTSGLEAFRFGRARARRAPFRIEIGNWGWSWAGRPPQVETDALLRTGARGKDLRERLGDRLGRQFSLQFELEQPADPANRVTLDHSRPDRLGLPRPALHYDLSGYVRQGMASARAVSDQLFALLGAEDHTRYEAGPGWPGRLEHDGRPYGYRGAGHGGGTHIMGDSPGTSVVDQWQRCWDHPNLYAVGCGSMPSLGTSNPSLTMAALALRSADRAHHDLTVLRGPAALTAPRPSVPSPMPAPSSVPALPSVPASSPTPSREPS</sequence>
<dbReference type="Pfam" id="PF05199">
    <property type="entry name" value="GMC_oxred_C"/>
    <property type="match status" value="1"/>
</dbReference>
<dbReference type="Pfam" id="PF01266">
    <property type="entry name" value="DAO"/>
    <property type="match status" value="1"/>
</dbReference>
<evidence type="ECO:0000256" key="4">
    <source>
        <dbReference type="ARBA" id="ARBA00022827"/>
    </source>
</evidence>
<dbReference type="EMBL" id="CP108110">
    <property type="protein sequence ID" value="WUQ88016.1"/>
    <property type="molecule type" value="Genomic_DNA"/>
</dbReference>
<dbReference type="SUPFAM" id="SSF51905">
    <property type="entry name" value="FAD/NAD(P)-binding domain"/>
    <property type="match status" value="1"/>
</dbReference>
<dbReference type="RefSeq" id="WP_328958570.1">
    <property type="nucleotide sequence ID" value="NZ_CP108110.1"/>
</dbReference>
<evidence type="ECO:0000259" key="9">
    <source>
        <dbReference type="Pfam" id="PF05199"/>
    </source>
</evidence>
<evidence type="ECO:0000259" key="7">
    <source>
        <dbReference type="Pfam" id="PF00732"/>
    </source>
</evidence>
<evidence type="ECO:0000256" key="5">
    <source>
        <dbReference type="ARBA" id="ARBA00023002"/>
    </source>
</evidence>
<feature type="compositionally biased region" description="Low complexity" evidence="6">
    <location>
        <begin position="632"/>
        <end position="651"/>
    </location>
</feature>
<dbReference type="Pfam" id="PF00732">
    <property type="entry name" value="GMC_oxred_N"/>
    <property type="match status" value="1"/>
</dbReference>
<feature type="domain" description="Glucose-methanol-choline oxidoreductase N-terminal" evidence="7">
    <location>
        <begin position="270"/>
        <end position="370"/>
    </location>
</feature>
<evidence type="ECO:0000313" key="10">
    <source>
        <dbReference type="EMBL" id="WUQ88016.1"/>
    </source>
</evidence>
<comment type="similarity">
    <text evidence="2">Belongs to the GMC oxidoreductase family.</text>
</comment>
<feature type="region of interest" description="Disordered" evidence="6">
    <location>
        <begin position="613"/>
        <end position="651"/>
    </location>
</feature>
<dbReference type="Gene3D" id="3.50.50.60">
    <property type="entry name" value="FAD/NAD(P)-binding domain"/>
    <property type="match status" value="2"/>
</dbReference>
<keyword evidence="3" id="KW-0285">Flavoprotein</keyword>
<evidence type="ECO:0000256" key="3">
    <source>
        <dbReference type="ARBA" id="ARBA00022630"/>
    </source>
</evidence>
<accession>A0ABZ1UA31</accession>
<evidence type="ECO:0000256" key="6">
    <source>
        <dbReference type="SAM" id="MobiDB-lite"/>
    </source>
</evidence>
<feature type="domain" description="FAD dependent oxidoreductase" evidence="8">
    <location>
        <begin position="41"/>
        <end position="90"/>
    </location>
</feature>
<feature type="compositionally biased region" description="Pro residues" evidence="6">
    <location>
        <begin position="621"/>
        <end position="631"/>
    </location>
</feature>
<evidence type="ECO:0000313" key="11">
    <source>
        <dbReference type="Proteomes" id="UP001432222"/>
    </source>
</evidence>
<keyword evidence="5" id="KW-0560">Oxidoreductase</keyword>
<dbReference type="InterPro" id="IPR036188">
    <property type="entry name" value="FAD/NAD-bd_sf"/>
</dbReference>
<keyword evidence="4" id="KW-0274">FAD</keyword>
<proteinExistence type="inferred from homology"/>
<comment type="cofactor">
    <cofactor evidence="1">
        <name>FAD</name>
        <dbReference type="ChEBI" id="CHEBI:57692"/>
    </cofactor>
</comment>
<dbReference type="InterPro" id="IPR007867">
    <property type="entry name" value="GMC_OxRtase_C"/>
</dbReference>
<name>A0ABZ1UA31_9ACTN</name>
<feature type="region of interest" description="Disordered" evidence="6">
    <location>
        <begin position="1"/>
        <end position="35"/>
    </location>
</feature>